<accession>A0A2Z4XZ02</accession>
<dbReference type="KEGG" id="fad:CDH04_05990"/>
<dbReference type="Gene3D" id="3.40.50.720">
    <property type="entry name" value="NAD(P)-binding Rossmann-like Domain"/>
    <property type="match status" value="1"/>
</dbReference>
<keyword evidence="2" id="KW-0472">Membrane</keyword>
<reference evidence="6 8" key="2">
    <citation type="submission" date="2019-08" db="EMBL/GenBank/DDBJ databases">
        <title>Complete genome sequences of Francisella adeliensis (FSC1325 and FSC1326).</title>
        <authorList>
            <person name="Ohrman C."/>
            <person name="Uneklint I."/>
            <person name="Vallesi A."/>
            <person name="Karlsson L."/>
            <person name="Sjodin A."/>
        </authorList>
    </citation>
    <scope>NUCLEOTIDE SEQUENCE [LARGE SCALE GENOMIC DNA]</scope>
    <source>
        <strain evidence="6 8">FSC1325</strain>
    </source>
</reference>
<evidence type="ECO:0000313" key="7">
    <source>
        <dbReference type="Proteomes" id="UP000251120"/>
    </source>
</evidence>
<comment type="subcellular location">
    <subcellularLocation>
        <location evidence="1">Cell membrane</location>
        <topology evidence="1">Multi-pass membrane protein</topology>
    </subcellularLocation>
</comment>
<keyword evidence="2" id="KW-0812">Transmembrane</keyword>
<dbReference type="PANTHER" id="PTHR43833:SF11">
    <property type="entry name" value="VOLTAGE-GATED POTASSIUM CHANNEL KCH"/>
    <property type="match status" value="1"/>
</dbReference>
<evidence type="ECO:0000256" key="1">
    <source>
        <dbReference type="ARBA" id="ARBA00004651"/>
    </source>
</evidence>
<dbReference type="Gene3D" id="1.10.287.70">
    <property type="match status" value="1"/>
</dbReference>
<dbReference type="RefSeq" id="WP_112870169.1">
    <property type="nucleotide sequence ID" value="NZ_CP021781.1"/>
</dbReference>
<organism evidence="5 7">
    <name type="scientific">Francisella adeliensis</name>
    <dbReference type="NCBI Taxonomy" id="2007306"/>
    <lineage>
        <taxon>Bacteria</taxon>
        <taxon>Pseudomonadati</taxon>
        <taxon>Pseudomonadota</taxon>
        <taxon>Gammaproteobacteria</taxon>
        <taxon>Thiotrichales</taxon>
        <taxon>Francisellaceae</taxon>
        <taxon>Francisella</taxon>
    </lineage>
</organism>
<dbReference type="InterPro" id="IPR050721">
    <property type="entry name" value="Trk_Ktr_HKT_K-transport"/>
</dbReference>
<dbReference type="InterPro" id="IPR003148">
    <property type="entry name" value="RCK_N"/>
</dbReference>
<keyword evidence="5" id="KW-0406">Ion transport</keyword>
<dbReference type="GO" id="GO:0006813">
    <property type="term" value="P:potassium ion transport"/>
    <property type="evidence" value="ECO:0007669"/>
    <property type="project" value="InterPro"/>
</dbReference>
<dbReference type="SUPFAM" id="SSF81324">
    <property type="entry name" value="Voltage-gated potassium channels"/>
    <property type="match status" value="1"/>
</dbReference>
<dbReference type="GO" id="GO:0034220">
    <property type="term" value="P:monoatomic ion transmembrane transport"/>
    <property type="evidence" value="ECO:0007669"/>
    <property type="project" value="UniProtKB-KW"/>
</dbReference>
<proteinExistence type="predicted"/>
<keyword evidence="2" id="KW-1133">Transmembrane helix</keyword>
<dbReference type="AlphaFoldDB" id="A0A2Z4XZ02"/>
<name>A0A2Z4XZ02_9GAMM</name>
<feature type="transmembrane region" description="Helical" evidence="2">
    <location>
        <begin position="89"/>
        <end position="107"/>
    </location>
</feature>
<dbReference type="EMBL" id="CP043424">
    <property type="protein sequence ID" value="QIW12231.1"/>
    <property type="molecule type" value="Genomic_DNA"/>
</dbReference>
<evidence type="ECO:0000313" key="6">
    <source>
        <dbReference type="EMBL" id="QIW12231.1"/>
    </source>
</evidence>
<evidence type="ECO:0000313" key="8">
    <source>
        <dbReference type="Proteomes" id="UP000681131"/>
    </source>
</evidence>
<feature type="domain" description="Potassium channel" evidence="4">
    <location>
        <begin position="151"/>
        <end position="227"/>
    </location>
</feature>
<protein>
    <submittedName>
        <fullName evidence="5">Potassium channel protein</fullName>
    </submittedName>
</protein>
<dbReference type="SUPFAM" id="SSF51735">
    <property type="entry name" value="NAD(P)-binding Rossmann-fold domains"/>
    <property type="match status" value="1"/>
</dbReference>
<evidence type="ECO:0000259" key="4">
    <source>
        <dbReference type="Pfam" id="PF07885"/>
    </source>
</evidence>
<dbReference type="Pfam" id="PF02254">
    <property type="entry name" value="TrkA_N"/>
    <property type="match status" value="1"/>
</dbReference>
<evidence type="ECO:0000256" key="2">
    <source>
        <dbReference type="SAM" id="Phobius"/>
    </source>
</evidence>
<evidence type="ECO:0000259" key="3">
    <source>
        <dbReference type="Pfam" id="PF02254"/>
    </source>
</evidence>
<feature type="transmembrane region" description="Helical" evidence="2">
    <location>
        <begin position="113"/>
        <end position="131"/>
    </location>
</feature>
<keyword evidence="5" id="KW-0813">Transport</keyword>
<keyword evidence="8" id="KW-1185">Reference proteome</keyword>
<dbReference type="OrthoDB" id="9799090at2"/>
<feature type="transmembrane region" description="Helical" evidence="2">
    <location>
        <begin position="12"/>
        <end position="37"/>
    </location>
</feature>
<dbReference type="GO" id="GO:0005886">
    <property type="term" value="C:plasma membrane"/>
    <property type="evidence" value="ECO:0007669"/>
    <property type="project" value="UniProtKB-SubCell"/>
</dbReference>
<keyword evidence="5" id="KW-0407">Ion channel</keyword>
<dbReference type="InterPro" id="IPR036291">
    <property type="entry name" value="NAD(P)-bd_dom_sf"/>
</dbReference>
<feature type="transmembrane region" description="Helical" evidence="2">
    <location>
        <begin position="206"/>
        <end position="231"/>
    </location>
</feature>
<feature type="domain" description="RCK N-terminal" evidence="3">
    <location>
        <begin position="252"/>
        <end position="373"/>
    </location>
</feature>
<feature type="transmembrane region" description="Helical" evidence="2">
    <location>
        <begin position="143"/>
        <end position="163"/>
    </location>
</feature>
<gene>
    <name evidence="5" type="ORF">CDH04_05990</name>
    <name evidence="6" type="ORF">FZC43_05995</name>
</gene>
<feature type="transmembrane region" description="Helical" evidence="2">
    <location>
        <begin position="57"/>
        <end position="77"/>
    </location>
</feature>
<evidence type="ECO:0000313" key="5">
    <source>
        <dbReference type="EMBL" id="AXA33994.1"/>
    </source>
</evidence>
<reference evidence="5 7" key="1">
    <citation type="submission" date="2017-06" db="EMBL/GenBank/DDBJ databases">
        <title>Complete genome of Francisella adeliensis.</title>
        <authorList>
            <person name="Vallesi A."/>
            <person name="Sjodin A."/>
        </authorList>
    </citation>
    <scope>NUCLEOTIDE SEQUENCE [LARGE SCALE GENOMIC DNA]</scope>
    <source>
        <strain evidence="5 7">FDC440</strain>
    </source>
</reference>
<sequence length="384" mass="43220">MINLINNKYSKYAPILVSLSIAINGIVTILATAIPVINRIFSVDLHSHLTSDLYDLGMEFNVGIGVAMPIILGYLMILIAKGVFQRKRAYWRLAVIFIALSMLGDYIQDTHFSYDITFSLHAVEIILLLVFKKQFNETTTRKFTFQQFIISLTFFLAIAYSVLGVYGLKDQFEGIDNFTDAVYFTLVTFSTVGYGDIHPITNEAKIFTVSVMVIGIGVFASVVTLLAGSIINKITDKFKFQQGASLMNNHLIICGYTEITKCLIKDYFDSQVNDLVIIEKNYQQRFINMDEEQEKHFIDAESHDYDALKKSNITKAKAIFILNEKDSDNILTLLAIKEVLKGSDKTPRISIKLDKDESINIANNLGVDQIVSPTKKIAELLIES</sequence>
<dbReference type="Proteomes" id="UP000251120">
    <property type="component" value="Chromosome"/>
</dbReference>
<dbReference type="Pfam" id="PF07885">
    <property type="entry name" value="Ion_trans_2"/>
    <property type="match status" value="1"/>
</dbReference>
<dbReference type="EMBL" id="CP021781">
    <property type="protein sequence ID" value="AXA33994.1"/>
    <property type="molecule type" value="Genomic_DNA"/>
</dbReference>
<dbReference type="InterPro" id="IPR013099">
    <property type="entry name" value="K_chnl_dom"/>
</dbReference>
<dbReference type="Proteomes" id="UP000681131">
    <property type="component" value="Chromosome"/>
</dbReference>
<dbReference type="PANTHER" id="PTHR43833">
    <property type="entry name" value="POTASSIUM CHANNEL PROTEIN 2-RELATED-RELATED"/>
    <property type="match status" value="1"/>
</dbReference>